<evidence type="ECO:0000313" key="5">
    <source>
        <dbReference type="EMBL" id="MYN05636.1"/>
    </source>
</evidence>
<protein>
    <submittedName>
        <fullName evidence="5">LuxR family transcriptional regulator</fullName>
    </submittedName>
</protein>
<gene>
    <name evidence="5" type="ORF">GTP41_26435</name>
</gene>
<keyword evidence="6" id="KW-1185">Reference proteome</keyword>
<dbReference type="Pfam" id="PF03472">
    <property type="entry name" value="Autoind_bind"/>
    <property type="match status" value="1"/>
</dbReference>
<dbReference type="GO" id="GO:0003677">
    <property type="term" value="F:DNA binding"/>
    <property type="evidence" value="ECO:0007669"/>
    <property type="project" value="UniProtKB-KW"/>
</dbReference>
<dbReference type="Pfam" id="PF00196">
    <property type="entry name" value="GerE"/>
    <property type="match status" value="1"/>
</dbReference>
<evidence type="ECO:0000256" key="3">
    <source>
        <dbReference type="ARBA" id="ARBA00023163"/>
    </source>
</evidence>
<dbReference type="InterPro" id="IPR005143">
    <property type="entry name" value="TF_LuxR_autoind-bd_dom"/>
</dbReference>
<feature type="domain" description="HTH luxR-type" evidence="4">
    <location>
        <begin position="168"/>
        <end position="233"/>
    </location>
</feature>
<dbReference type="SMART" id="SM00421">
    <property type="entry name" value="HTH_LUXR"/>
    <property type="match status" value="1"/>
</dbReference>
<dbReference type="PANTHER" id="PTHR44688">
    <property type="entry name" value="DNA-BINDING TRANSCRIPTIONAL ACTIVATOR DEVR_DOSR"/>
    <property type="match status" value="1"/>
</dbReference>
<evidence type="ECO:0000256" key="2">
    <source>
        <dbReference type="ARBA" id="ARBA00023125"/>
    </source>
</evidence>
<sequence length="235" mass="25858">MTTDWQQSIAQALSSTSDADSLLATASGAARSLGYDFFAYGIRMPLPLSRPQTLMINNYPQQWQQRYAEQSYLAVDPTVAHAMRSTVPVQWSENLFASARHLWEDAQGHGLHVGWAQAAVNGNGAVGMLTLARSGDEISGDELQAKGLRMQWLVHAVHENAARVLAPQLQQLPQLTERECDVLRWTADGKTSREIGDILGVSERTVNFHINNCMDKLGAVNKTACTIKAAMLRLI</sequence>
<dbReference type="SUPFAM" id="SSF46894">
    <property type="entry name" value="C-terminal effector domain of the bipartite response regulators"/>
    <property type="match status" value="1"/>
</dbReference>
<dbReference type="Gene3D" id="1.10.10.10">
    <property type="entry name" value="Winged helix-like DNA-binding domain superfamily/Winged helix DNA-binding domain"/>
    <property type="match status" value="1"/>
</dbReference>
<dbReference type="InterPro" id="IPR000792">
    <property type="entry name" value="Tscrpt_reg_LuxR_C"/>
</dbReference>
<dbReference type="GO" id="GO:0006355">
    <property type="term" value="P:regulation of DNA-templated transcription"/>
    <property type="evidence" value="ECO:0007669"/>
    <property type="project" value="InterPro"/>
</dbReference>
<dbReference type="PROSITE" id="PS50043">
    <property type="entry name" value="HTH_LUXR_2"/>
    <property type="match status" value="1"/>
</dbReference>
<dbReference type="PRINTS" id="PR00038">
    <property type="entry name" value="HTHLUXR"/>
</dbReference>
<evidence type="ECO:0000256" key="1">
    <source>
        <dbReference type="ARBA" id="ARBA00023015"/>
    </source>
</evidence>
<dbReference type="InterPro" id="IPR036693">
    <property type="entry name" value="TF_LuxR_autoind-bd_dom_sf"/>
</dbReference>
<dbReference type="SUPFAM" id="SSF75516">
    <property type="entry name" value="Pheromone-binding domain of LuxR-like quorum-sensing transcription factors"/>
    <property type="match status" value="1"/>
</dbReference>
<dbReference type="AlphaFoldDB" id="A0A6N9HQD9"/>
<organism evidence="5 6">
    <name type="scientific">Pseudoduganella guangdongensis</name>
    <dbReference type="NCBI Taxonomy" id="2692179"/>
    <lineage>
        <taxon>Bacteria</taxon>
        <taxon>Pseudomonadati</taxon>
        <taxon>Pseudomonadota</taxon>
        <taxon>Betaproteobacteria</taxon>
        <taxon>Burkholderiales</taxon>
        <taxon>Oxalobacteraceae</taxon>
        <taxon>Telluria group</taxon>
        <taxon>Pseudoduganella</taxon>
    </lineage>
</organism>
<dbReference type="CDD" id="cd06170">
    <property type="entry name" value="LuxR_C_like"/>
    <property type="match status" value="1"/>
</dbReference>
<dbReference type="RefSeq" id="WP_161028575.1">
    <property type="nucleotide sequence ID" value="NZ_WWCJ01000035.1"/>
</dbReference>
<proteinExistence type="predicted"/>
<keyword evidence="3" id="KW-0804">Transcription</keyword>
<dbReference type="EMBL" id="WWCJ01000035">
    <property type="protein sequence ID" value="MYN05636.1"/>
    <property type="molecule type" value="Genomic_DNA"/>
</dbReference>
<evidence type="ECO:0000259" key="4">
    <source>
        <dbReference type="PROSITE" id="PS50043"/>
    </source>
</evidence>
<dbReference type="PANTHER" id="PTHR44688:SF16">
    <property type="entry name" value="DNA-BINDING TRANSCRIPTIONAL ACTIVATOR DEVR_DOSR"/>
    <property type="match status" value="1"/>
</dbReference>
<dbReference type="InterPro" id="IPR016032">
    <property type="entry name" value="Sig_transdc_resp-reg_C-effctor"/>
</dbReference>
<evidence type="ECO:0000313" key="6">
    <source>
        <dbReference type="Proteomes" id="UP000448575"/>
    </source>
</evidence>
<dbReference type="Gene3D" id="3.30.450.80">
    <property type="entry name" value="Transcription factor LuxR-like, autoinducer-binding domain"/>
    <property type="match status" value="1"/>
</dbReference>
<keyword evidence="2" id="KW-0238">DNA-binding</keyword>
<accession>A0A6N9HQD9</accession>
<comment type="caution">
    <text evidence="5">The sequence shown here is derived from an EMBL/GenBank/DDBJ whole genome shotgun (WGS) entry which is preliminary data.</text>
</comment>
<keyword evidence="1" id="KW-0805">Transcription regulation</keyword>
<reference evidence="5 6" key="1">
    <citation type="submission" date="2019-12" db="EMBL/GenBank/DDBJ databases">
        <title>Novel species isolated from a subtropical stream in China.</title>
        <authorList>
            <person name="Lu H."/>
        </authorList>
    </citation>
    <scope>NUCLEOTIDE SEQUENCE [LARGE SCALE GENOMIC DNA]</scope>
    <source>
        <strain evidence="5 6">DS3</strain>
    </source>
</reference>
<dbReference type="InterPro" id="IPR036388">
    <property type="entry name" value="WH-like_DNA-bd_sf"/>
</dbReference>
<dbReference type="Proteomes" id="UP000448575">
    <property type="component" value="Unassembled WGS sequence"/>
</dbReference>
<name>A0A6N9HQD9_9BURK</name>